<dbReference type="InterPro" id="IPR036661">
    <property type="entry name" value="Luciferase-like_sf"/>
</dbReference>
<evidence type="ECO:0000256" key="4">
    <source>
        <dbReference type="ARBA" id="ARBA00023033"/>
    </source>
</evidence>
<feature type="binding site" evidence="6">
    <location>
        <position position="153"/>
    </location>
    <ligand>
        <name>FMN</name>
        <dbReference type="ChEBI" id="CHEBI:58210"/>
    </ligand>
</feature>
<dbReference type="SUPFAM" id="SSF51679">
    <property type="entry name" value="Bacterial luciferase-like"/>
    <property type="match status" value="1"/>
</dbReference>
<feature type="binding site" evidence="6">
    <location>
        <position position="103"/>
    </location>
    <ligand>
        <name>FMN</name>
        <dbReference type="ChEBI" id="CHEBI:58210"/>
    </ligand>
</feature>
<evidence type="ECO:0000256" key="5">
    <source>
        <dbReference type="ARBA" id="ARBA00033748"/>
    </source>
</evidence>
<feature type="binding site" evidence="6">
    <location>
        <position position="228"/>
    </location>
    <ligand>
        <name>FMN</name>
        <dbReference type="ChEBI" id="CHEBI:58210"/>
    </ligand>
</feature>
<evidence type="ECO:0000256" key="1">
    <source>
        <dbReference type="ARBA" id="ARBA00022630"/>
    </source>
</evidence>
<dbReference type="PIRSF" id="PIRSF000337">
    <property type="entry name" value="NTA_MOA"/>
    <property type="match status" value="1"/>
</dbReference>
<proteinExistence type="inferred from homology"/>
<dbReference type="AlphaFoldDB" id="A0A562E005"/>
<dbReference type="InterPro" id="IPR011251">
    <property type="entry name" value="Luciferase-like_dom"/>
</dbReference>
<dbReference type="NCBIfam" id="TIGR03860">
    <property type="entry name" value="FMN_nitrolo"/>
    <property type="match status" value="1"/>
</dbReference>
<sequence length="437" mass="48837">MTADPFRLGWFGNLAAPEWKSPYSGIDATTNYFNGRFYVDMVRNLERAGFDFLMIEDSLMVSDIYRGTAEIELKHARYAPKMDPVVAASMLAAATEHIGIIATASTTFYHPYQLARQFATLNNLTGGRVGWNIVTSSEDLAAQNYGLDKLPEHDLRYEMAEEFVDVAMKLWGSWEDGAILADPESGYYADYKKVHPIHHEGRFYKSRGPLNVPPGPGGRPVFCQAGGSPRGRDFAAKHADIILTIPHGVEGAKEYRADIRARAAKFGRNPDDIKVFSVVYPIVGETEQEAKEKNAAWYARKEHNFEVQMAHFAATMEIDFSQFDPDQPIPDDVSTNGHQSQLEVWRKQLGGRTIREGFSGMRVQTTEMVGTPDSIAAQMDEFMQEVGGDGFLIYGQPISRQSIAEMTDGVAPALQRRGLLRTDYAHSTLRENLRSFS</sequence>
<name>A0A562E005_RHORH</name>
<keyword evidence="2 6" id="KW-0288">FMN</keyword>
<dbReference type="PANTHER" id="PTHR30011">
    <property type="entry name" value="ALKANESULFONATE MONOOXYGENASE-RELATED"/>
    <property type="match status" value="1"/>
</dbReference>
<dbReference type="InterPro" id="IPR016215">
    <property type="entry name" value="NTA_MOA"/>
</dbReference>
<evidence type="ECO:0000256" key="6">
    <source>
        <dbReference type="PIRSR" id="PIRSR000337-1"/>
    </source>
</evidence>
<dbReference type="GO" id="GO:0016705">
    <property type="term" value="F:oxidoreductase activity, acting on paired donors, with incorporation or reduction of molecular oxygen"/>
    <property type="evidence" value="ECO:0007669"/>
    <property type="project" value="InterPro"/>
</dbReference>
<dbReference type="PANTHER" id="PTHR30011:SF16">
    <property type="entry name" value="C2H2 FINGER DOMAIN TRANSCRIPTION FACTOR (EUROFUNG)-RELATED"/>
    <property type="match status" value="1"/>
</dbReference>
<dbReference type="InterPro" id="IPR051260">
    <property type="entry name" value="Diverse_substr_monoxygenases"/>
</dbReference>
<feature type="binding site" evidence="6">
    <location>
        <position position="157"/>
    </location>
    <ligand>
        <name>FMN</name>
        <dbReference type="ChEBI" id="CHEBI:58210"/>
    </ligand>
</feature>
<protein>
    <submittedName>
        <fullName evidence="8">FMN-dependent oxidoreductase (Nitrilotriacetate monooxygenase family)</fullName>
    </submittedName>
</protein>
<dbReference type="GO" id="GO:0004497">
    <property type="term" value="F:monooxygenase activity"/>
    <property type="evidence" value="ECO:0007669"/>
    <property type="project" value="UniProtKB-KW"/>
</dbReference>
<evidence type="ECO:0000259" key="7">
    <source>
        <dbReference type="Pfam" id="PF00296"/>
    </source>
</evidence>
<feature type="binding site" evidence="6">
    <location>
        <position position="57"/>
    </location>
    <ligand>
        <name>FMN</name>
        <dbReference type="ChEBI" id="CHEBI:58210"/>
    </ligand>
</feature>
<gene>
    <name evidence="8" type="ORF">L618_003200000170</name>
</gene>
<dbReference type="EMBL" id="VLJT01000031">
    <property type="protein sequence ID" value="TWH15133.1"/>
    <property type="molecule type" value="Genomic_DNA"/>
</dbReference>
<keyword evidence="4 8" id="KW-0503">Monooxygenase</keyword>
<evidence type="ECO:0000256" key="2">
    <source>
        <dbReference type="ARBA" id="ARBA00022643"/>
    </source>
</evidence>
<dbReference type="CDD" id="cd01095">
    <property type="entry name" value="Nitrilotriacetate_monoxgenase"/>
    <property type="match status" value="1"/>
</dbReference>
<dbReference type="Gene3D" id="3.20.20.30">
    <property type="entry name" value="Luciferase-like domain"/>
    <property type="match status" value="1"/>
</dbReference>
<keyword evidence="1 6" id="KW-0285">Flavoprotein</keyword>
<comment type="similarity">
    <text evidence="5">Belongs to the NtaA/SnaA/DszA monooxygenase family.</text>
</comment>
<keyword evidence="3" id="KW-0560">Oxidoreductase</keyword>
<dbReference type="Proteomes" id="UP000317573">
    <property type="component" value="Unassembled WGS sequence"/>
</dbReference>
<feature type="domain" description="Luciferase-like" evidence="7">
    <location>
        <begin position="33"/>
        <end position="389"/>
    </location>
</feature>
<organism evidence="8 9">
    <name type="scientific">Rhodococcus rhodochrous J45</name>
    <dbReference type="NCBI Taxonomy" id="935266"/>
    <lineage>
        <taxon>Bacteria</taxon>
        <taxon>Bacillati</taxon>
        <taxon>Actinomycetota</taxon>
        <taxon>Actinomycetes</taxon>
        <taxon>Mycobacteriales</taxon>
        <taxon>Nocardiaceae</taxon>
        <taxon>Rhodococcus</taxon>
    </lineage>
</organism>
<reference evidence="8 9" key="1">
    <citation type="submission" date="2019-07" db="EMBL/GenBank/DDBJ databases">
        <title>Genome sequencing of lignin-degrading bacterial isolates.</title>
        <authorList>
            <person name="Gladden J."/>
        </authorList>
    </citation>
    <scope>NUCLEOTIDE SEQUENCE [LARGE SCALE GENOMIC DNA]</scope>
    <source>
        <strain evidence="8 9">J45</strain>
    </source>
</reference>
<dbReference type="Pfam" id="PF00296">
    <property type="entry name" value="Bac_luciferase"/>
    <property type="match status" value="1"/>
</dbReference>
<evidence type="ECO:0000313" key="9">
    <source>
        <dbReference type="Proteomes" id="UP000317573"/>
    </source>
</evidence>
<comment type="caution">
    <text evidence="8">The sequence shown here is derived from an EMBL/GenBank/DDBJ whole genome shotgun (WGS) entry which is preliminary data.</text>
</comment>
<evidence type="ECO:0000256" key="3">
    <source>
        <dbReference type="ARBA" id="ARBA00023002"/>
    </source>
</evidence>
<evidence type="ECO:0000313" key="8">
    <source>
        <dbReference type="EMBL" id="TWH15133.1"/>
    </source>
</evidence>
<accession>A0A562E005</accession>
<dbReference type="RefSeq" id="WP_085469544.1">
    <property type="nucleotide sequence ID" value="NZ_VLJT01000031.1"/>
</dbReference>